<dbReference type="Proteomes" id="UP000699975">
    <property type="component" value="Unassembled WGS sequence"/>
</dbReference>
<keyword evidence="2" id="KW-1185">Reference proteome</keyword>
<protein>
    <submittedName>
        <fullName evidence="1">Uncharacterized protein</fullName>
    </submittedName>
</protein>
<proteinExistence type="predicted"/>
<gene>
    <name evidence="1" type="ORF">KCG45_08635</name>
</gene>
<evidence type="ECO:0000313" key="1">
    <source>
        <dbReference type="EMBL" id="MBV7266242.1"/>
    </source>
</evidence>
<sequence>MNASLALQIAPIMASMECVLKVLKFLGVLIDAFKNPPTNPVDIPGMFIEIGDAGAEVAACIGMVVNPAIPFGQFIKDLLLLIAKMLRCMLQALTSVIDLLAGLELDIASAAQNGNDARLAQLECAKENALVSADGIMQSIDPIATILALAGPFLELMPGAPSVELPALASDGDLETMKEGLAALEETVLVIEGLAEAIPL</sequence>
<dbReference type="EMBL" id="JAGSPB010000002">
    <property type="protein sequence ID" value="MBV7266242.1"/>
    <property type="molecule type" value="Genomic_DNA"/>
</dbReference>
<evidence type="ECO:0000313" key="2">
    <source>
        <dbReference type="Proteomes" id="UP000699975"/>
    </source>
</evidence>
<comment type="caution">
    <text evidence="1">The sequence shown here is derived from an EMBL/GenBank/DDBJ whole genome shotgun (WGS) entry which is preliminary data.</text>
</comment>
<reference evidence="1 2" key="1">
    <citation type="submission" date="2021-04" db="EMBL/GenBank/DDBJ databases">
        <authorList>
            <person name="Pira H."/>
            <person name="Risdian C."/>
            <person name="Wink J."/>
        </authorList>
    </citation>
    <scope>NUCLEOTIDE SEQUENCE [LARGE SCALE GENOMIC DNA]</scope>
    <source>
        <strain evidence="1 2">WH131</strain>
    </source>
</reference>
<accession>A0ABS6SP08</accession>
<name>A0ABS6SP08_9SPHN</name>
<organism evidence="1 2">
    <name type="scientific">Erythrobacter ani</name>
    <dbReference type="NCBI Taxonomy" id="2827235"/>
    <lineage>
        <taxon>Bacteria</taxon>
        <taxon>Pseudomonadati</taxon>
        <taxon>Pseudomonadota</taxon>
        <taxon>Alphaproteobacteria</taxon>
        <taxon>Sphingomonadales</taxon>
        <taxon>Erythrobacteraceae</taxon>
        <taxon>Erythrobacter/Porphyrobacter group</taxon>
        <taxon>Erythrobacter</taxon>
    </lineage>
</organism>
<dbReference type="RefSeq" id="WP_218316864.1">
    <property type="nucleotide sequence ID" value="NZ_JAGSPB010000002.1"/>
</dbReference>